<organism evidence="1 2">
    <name type="scientific">Azospirillum himalayense</name>
    <dbReference type="NCBI Taxonomy" id="654847"/>
    <lineage>
        <taxon>Bacteria</taxon>
        <taxon>Pseudomonadati</taxon>
        <taxon>Pseudomonadota</taxon>
        <taxon>Alphaproteobacteria</taxon>
        <taxon>Rhodospirillales</taxon>
        <taxon>Azospirillaceae</taxon>
        <taxon>Azospirillum</taxon>
    </lineage>
</organism>
<feature type="non-terminal residue" evidence="1">
    <location>
        <position position="1"/>
    </location>
</feature>
<accession>A0ABW0GAP2</accession>
<sequence length="142" mass="15342">RASQRPRRRGSRVIGASAKPGKSFFHRPAFFLKAAFGSGPEGNGPPAIGRLGREAVAQEALELDLLGALRHLIDRTNIAAPVRSDHAKKHGGGVSRILTVAHPSRFPSRRGAGTRRADTTTLILIDCDVFAIAFRAFPERKL</sequence>
<dbReference type="EMBL" id="JBHSLC010000034">
    <property type="protein sequence ID" value="MFC5356633.1"/>
    <property type="molecule type" value="Genomic_DNA"/>
</dbReference>
<dbReference type="Proteomes" id="UP001596166">
    <property type="component" value="Unassembled WGS sequence"/>
</dbReference>
<evidence type="ECO:0000313" key="2">
    <source>
        <dbReference type="Proteomes" id="UP001596166"/>
    </source>
</evidence>
<gene>
    <name evidence="1" type="ORF">ACFPMG_16600</name>
</gene>
<keyword evidence="2" id="KW-1185">Reference proteome</keyword>
<name>A0ABW0GAP2_9PROT</name>
<evidence type="ECO:0000313" key="1">
    <source>
        <dbReference type="EMBL" id="MFC5356633.1"/>
    </source>
</evidence>
<reference evidence="2" key="1">
    <citation type="journal article" date="2019" name="Int. J. Syst. Evol. Microbiol.">
        <title>The Global Catalogue of Microorganisms (GCM) 10K type strain sequencing project: providing services to taxonomists for standard genome sequencing and annotation.</title>
        <authorList>
            <consortium name="The Broad Institute Genomics Platform"/>
            <consortium name="The Broad Institute Genome Sequencing Center for Infectious Disease"/>
            <person name="Wu L."/>
            <person name="Ma J."/>
        </authorList>
    </citation>
    <scope>NUCLEOTIDE SEQUENCE [LARGE SCALE GENOMIC DNA]</scope>
    <source>
        <strain evidence="2">CCUG 58760</strain>
    </source>
</reference>
<proteinExistence type="predicted"/>
<comment type="caution">
    <text evidence="1">The sequence shown here is derived from an EMBL/GenBank/DDBJ whole genome shotgun (WGS) entry which is preliminary data.</text>
</comment>
<protein>
    <submittedName>
        <fullName evidence="1">Uncharacterized protein</fullName>
    </submittedName>
</protein>
<dbReference type="RefSeq" id="WP_376996261.1">
    <property type="nucleotide sequence ID" value="NZ_JBHSLC010000034.1"/>
</dbReference>